<keyword evidence="2" id="KW-0812">Transmembrane</keyword>
<feature type="transmembrane region" description="Helical" evidence="2">
    <location>
        <begin position="20"/>
        <end position="39"/>
    </location>
</feature>
<feature type="compositionally biased region" description="Basic and acidic residues" evidence="1">
    <location>
        <begin position="45"/>
        <end position="65"/>
    </location>
</feature>
<accession>A0ABX1N845</accession>
<name>A0ABX1N845_9RHOO</name>
<evidence type="ECO:0000256" key="1">
    <source>
        <dbReference type="SAM" id="MobiDB-lite"/>
    </source>
</evidence>
<comment type="caution">
    <text evidence="3">The sequence shown here is derived from an EMBL/GenBank/DDBJ whole genome shotgun (WGS) entry which is preliminary data.</text>
</comment>
<sequence>MEHKKVDGLISDAQDLARRQPALFLGGAVVLGFGLARMLKSSARRPHEQERAGERDRGSDFERYQGRAGFEQDDANVPIAAHAPAAEHPFGTGHSTNPLDRTVSGADPSVGTAVTPGEREPKLPAGGPV</sequence>
<dbReference type="Proteomes" id="UP000601990">
    <property type="component" value="Unassembled WGS sequence"/>
</dbReference>
<keyword evidence="2" id="KW-0472">Membrane</keyword>
<feature type="region of interest" description="Disordered" evidence="1">
    <location>
        <begin position="41"/>
        <end position="129"/>
    </location>
</feature>
<proteinExistence type="predicted"/>
<dbReference type="EMBL" id="WTVH01000097">
    <property type="protein sequence ID" value="NMF95466.1"/>
    <property type="molecule type" value="Genomic_DNA"/>
</dbReference>
<evidence type="ECO:0000256" key="2">
    <source>
        <dbReference type="SAM" id="Phobius"/>
    </source>
</evidence>
<reference evidence="3" key="1">
    <citation type="submission" date="2019-12" db="EMBL/GenBank/DDBJ databases">
        <title>Comparative genomics gives insights into the taxonomy of the Azoarcus-Aromatoleum group and reveals separate origins of nif in the plant-associated Azoarcus and non-plant-associated Aromatoleum sub-groups.</title>
        <authorList>
            <person name="Lafos M."/>
            <person name="Maluk M."/>
            <person name="Batista M."/>
            <person name="Junghare M."/>
            <person name="Carmona M."/>
            <person name="Faoro H."/>
            <person name="Cruz L.M."/>
            <person name="Battistoni F."/>
            <person name="De Souza E."/>
            <person name="Pedrosa F."/>
            <person name="Chen W.-M."/>
            <person name="Poole P.S."/>
            <person name="Dixon R.A."/>
            <person name="James E.K."/>
        </authorList>
    </citation>
    <scope>NUCLEOTIDE SEQUENCE</scope>
    <source>
        <strain evidence="3">U120</strain>
    </source>
</reference>
<evidence type="ECO:0000313" key="4">
    <source>
        <dbReference type="Proteomes" id="UP000601990"/>
    </source>
</evidence>
<feature type="compositionally biased region" description="Low complexity" evidence="1">
    <location>
        <begin position="80"/>
        <end position="89"/>
    </location>
</feature>
<gene>
    <name evidence="3" type="ORF">GO608_19465</name>
</gene>
<protein>
    <submittedName>
        <fullName evidence="3">Uncharacterized protein</fullName>
    </submittedName>
</protein>
<keyword evidence="2" id="KW-1133">Transmembrane helix</keyword>
<keyword evidence="4" id="KW-1185">Reference proteome</keyword>
<evidence type="ECO:0000313" key="3">
    <source>
        <dbReference type="EMBL" id="NMF95466.1"/>
    </source>
</evidence>
<organism evidence="3 4">
    <name type="scientific">Aromatoleum buckelii</name>
    <dbReference type="NCBI Taxonomy" id="200254"/>
    <lineage>
        <taxon>Bacteria</taxon>
        <taxon>Pseudomonadati</taxon>
        <taxon>Pseudomonadota</taxon>
        <taxon>Betaproteobacteria</taxon>
        <taxon>Rhodocyclales</taxon>
        <taxon>Rhodocyclaceae</taxon>
        <taxon>Aromatoleum</taxon>
    </lineage>
</organism>